<proteinExistence type="predicted"/>
<reference evidence="1" key="2">
    <citation type="submission" date="2023-02" db="EMBL/GenBank/DDBJ databases">
        <authorList>
            <consortium name="DOE Joint Genome Institute"/>
            <person name="Mondo S.J."/>
            <person name="Chang Y."/>
            <person name="Wang Y."/>
            <person name="Ahrendt S."/>
            <person name="Andreopoulos W."/>
            <person name="Barry K."/>
            <person name="Beard J."/>
            <person name="Benny G.L."/>
            <person name="Blankenship S."/>
            <person name="Bonito G."/>
            <person name="Cuomo C."/>
            <person name="Desiro A."/>
            <person name="Gervers K.A."/>
            <person name="Hundley H."/>
            <person name="Kuo A."/>
            <person name="LaButti K."/>
            <person name="Lang B.F."/>
            <person name="Lipzen A."/>
            <person name="O'Donnell K."/>
            <person name="Pangilinan J."/>
            <person name="Reynolds N."/>
            <person name="Sandor L."/>
            <person name="Smith M.W."/>
            <person name="Tsang A."/>
            <person name="Grigoriev I.V."/>
            <person name="Stajich J.E."/>
            <person name="Spatafora J.W."/>
        </authorList>
    </citation>
    <scope>NUCLEOTIDE SEQUENCE</scope>
    <source>
        <strain evidence="1">RSA 2281</strain>
    </source>
</reference>
<gene>
    <name evidence="1" type="ORF">BDA99DRAFT_531555</name>
</gene>
<accession>A0AAD5PK48</accession>
<reference evidence="1" key="1">
    <citation type="journal article" date="2022" name="IScience">
        <title>Evolution of zygomycete secretomes and the origins of terrestrial fungal ecologies.</title>
        <authorList>
            <person name="Chang Y."/>
            <person name="Wang Y."/>
            <person name="Mondo S."/>
            <person name="Ahrendt S."/>
            <person name="Andreopoulos W."/>
            <person name="Barry K."/>
            <person name="Beard J."/>
            <person name="Benny G.L."/>
            <person name="Blankenship S."/>
            <person name="Bonito G."/>
            <person name="Cuomo C."/>
            <person name="Desiro A."/>
            <person name="Gervers K.A."/>
            <person name="Hundley H."/>
            <person name="Kuo A."/>
            <person name="LaButti K."/>
            <person name="Lang B.F."/>
            <person name="Lipzen A."/>
            <person name="O'Donnell K."/>
            <person name="Pangilinan J."/>
            <person name="Reynolds N."/>
            <person name="Sandor L."/>
            <person name="Smith M.E."/>
            <person name="Tsang A."/>
            <person name="Grigoriev I.V."/>
            <person name="Stajich J.E."/>
            <person name="Spatafora J.W."/>
        </authorList>
    </citation>
    <scope>NUCLEOTIDE SEQUENCE</scope>
    <source>
        <strain evidence="1">RSA 2281</strain>
    </source>
</reference>
<dbReference type="EMBL" id="JAIXMP010000001">
    <property type="protein sequence ID" value="KAI9278821.1"/>
    <property type="molecule type" value="Genomic_DNA"/>
</dbReference>
<comment type="caution">
    <text evidence="1">The sequence shown here is derived from an EMBL/GenBank/DDBJ whole genome shotgun (WGS) entry which is preliminary data.</text>
</comment>
<sequence>MQAKPLSLTEDCGECIILPILLKPYSLLLKKVEELSLLRRHVRYTHDYFLPVIKKCVDAANGTKERYKAIGIYYLGSTFYKDLISDDPDEILSSIFGDDVRAFLRCHPPNDGLLFTNTLF</sequence>
<dbReference type="Proteomes" id="UP001209540">
    <property type="component" value="Unassembled WGS sequence"/>
</dbReference>
<name>A0AAD5PK48_9FUNG</name>
<organism evidence="1 2">
    <name type="scientific">Phascolomyces articulosus</name>
    <dbReference type="NCBI Taxonomy" id="60185"/>
    <lineage>
        <taxon>Eukaryota</taxon>
        <taxon>Fungi</taxon>
        <taxon>Fungi incertae sedis</taxon>
        <taxon>Mucoromycota</taxon>
        <taxon>Mucoromycotina</taxon>
        <taxon>Mucoromycetes</taxon>
        <taxon>Mucorales</taxon>
        <taxon>Lichtheimiaceae</taxon>
        <taxon>Phascolomyces</taxon>
    </lineage>
</organism>
<evidence type="ECO:0000313" key="1">
    <source>
        <dbReference type="EMBL" id="KAI9278821.1"/>
    </source>
</evidence>
<keyword evidence="2" id="KW-1185">Reference proteome</keyword>
<evidence type="ECO:0000313" key="2">
    <source>
        <dbReference type="Proteomes" id="UP001209540"/>
    </source>
</evidence>
<dbReference type="AlphaFoldDB" id="A0AAD5PK48"/>
<protein>
    <submittedName>
        <fullName evidence="1">Uncharacterized protein</fullName>
    </submittedName>
</protein>